<dbReference type="InterPro" id="IPR029045">
    <property type="entry name" value="ClpP/crotonase-like_dom_sf"/>
</dbReference>
<comment type="caution">
    <text evidence="2">The sequence shown here is derived from an EMBL/GenBank/DDBJ whole genome shotgun (WGS) entry which is preliminary data.</text>
</comment>
<feature type="chain" id="PRO_5045284185" description="Peptidase family S41" evidence="1">
    <location>
        <begin position="27"/>
        <end position="422"/>
    </location>
</feature>
<sequence>MKPSNRFFGIFLGLLGFFLSPNLAQAQENSSCLLDLKALYAHLQETPSYKDQVKGDFKTEYEKAYQTLQENALNAQNDSQCFLAISGLVTPLRDNHLYLSQVPKTPISSENLKDSAFVQAYRQKDEFLNFSNVTTNMDSLETALSKLSKEDPEGIYWYGDYLKVGLFQTIPSQFIAVVFESKLGTWAPGQIAFLARKLPDGNLNIWNYNIVQKNLGLYRGEQLVNGTFARINYSKTPGEPDFSQIPTEEEKFQFKHLTPKTDYLRLGTFATSNDQLEISQQFHEQIKDSLLSENLIVDLRNNGGGGFKASRIFYQLLREYAEKGNIWVLLNQRTASNAEQFTIELLKRDHVTSAGIRTAGILTYGNNYGKTETLPSGKFQLYITDMKDSGNYLPYESVGISPQVSLAFDRDWIQQVLEQIEK</sequence>
<dbReference type="RefSeq" id="WP_206586658.1">
    <property type="nucleotide sequence ID" value="NZ_JAFKCU010000002.1"/>
</dbReference>
<evidence type="ECO:0000313" key="2">
    <source>
        <dbReference type="EMBL" id="MBN7816024.1"/>
    </source>
</evidence>
<proteinExistence type="predicted"/>
<accession>A0ABS3CK46</accession>
<evidence type="ECO:0000313" key="3">
    <source>
        <dbReference type="Proteomes" id="UP000664480"/>
    </source>
</evidence>
<keyword evidence="1" id="KW-0732">Signal</keyword>
<reference evidence="2 3" key="1">
    <citation type="submission" date="2021-03" db="EMBL/GenBank/DDBJ databases">
        <title>novel species isolated from a fishpond in China.</title>
        <authorList>
            <person name="Lu H."/>
            <person name="Cai Z."/>
        </authorList>
    </citation>
    <scope>NUCLEOTIDE SEQUENCE [LARGE SCALE GENOMIC DNA]</scope>
    <source>
        <strain evidence="2 3">YJ13C</strain>
    </source>
</reference>
<evidence type="ECO:0000256" key="1">
    <source>
        <dbReference type="SAM" id="SignalP"/>
    </source>
</evidence>
<dbReference type="Proteomes" id="UP000664480">
    <property type="component" value="Unassembled WGS sequence"/>
</dbReference>
<feature type="signal peptide" evidence="1">
    <location>
        <begin position="1"/>
        <end position="26"/>
    </location>
</feature>
<keyword evidence="3" id="KW-1185">Reference proteome</keyword>
<dbReference type="EMBL" id="JAFKCU010000002">
    <property type="protein sequence ID" value="MBN7816024.1"/>
    <property type="molecule type" value="Genomic_DNA"/>
</dbReference>
<organism evidence="2 3">
    <name type="scientific">Algoriphagus pacificus</name>
    <dbReference type="NCBI Taxonomy" id="2811234"/>
    <lineage>
        <taxon>Bacteria</taxon>
        <taxon>Pseudomonadati</taxon>
        <taxon>Bacteroidota</taxon>
        <taxon>Cytophagia</taxon>
        <taxon>Cytophagales</taxon>
        <taxon>Cyclobacteriaceae</taxon>
        <taxon>Algoriphagus</taxon>
    </lineage>
</organism>
<dbReference type="Gene3D" id="3.90.226.10">
    <property type="entry name" value="2-enoyl-CoA Hydratase, Chain A, domain 1"/>
    <property type="match status" value="2"/>
</dbReference>
<gene>
    <name evidence="2" type="ORF">J0A69_11315</name>
</gene>
<name>A0ABS3CK46_9BACT</name>
<dbReference type="SUPFAM" id="SSF52096">
    <property type="entry name" value="ClpP/crotonase"/>
    <property type="match status" value="1"/>
</dbReference>
<evidence type="ECO:0008006" key="4">
    <source>
        <dbReference type="Google" id="ProtNLM"/>
    </source>
</evidence>
<protein>
    <recommendedName>
        <fullName evidence="4">Peptidase family S41</fullName>
    </recommendedName>
</protein>